<protein>
    <submittedName>
        <fullName evidence="1">Uncharacterized protein</fullName>
    </submittedName>
</protein>
<organism evidence="1">
    <name type="scientific">Salix viminalis</name>
    <name type="common">Common osier</name>
    <name type="synonym">Basket willow</name>
    <dbReference type="NCBI Taxonomy" id="40686"/>
    <lineage>
        <taxon>Eukaryota</taxon>
        <taxon>Viridiplantae</taxon>
        <taxon>Streptophyta</taxon>
        <taxon>Embryophyta</taxon>
        <taxon>Tracheophyta</taxon>
        <taxon>Spermatophyta</taxon>
        <taxon>Magnoliopsida</taxon>
        <taxon>eudicotyledons</taxon>
        <taxon>Gunneridae</taxon>
        <taxon>Pentapetalae</taxon>
        <taxon>rosids</taxon>
        <taxon>fabids</taxon>
        <taxon>Malpighiales</taxon>
        <taxon>Salicaceae</taxon>
        <taxon>Saliceae</taxon>
        <taxon>Salix</taxon>
    </lineage>
</organism>
<proteinExistence type="predicted"/>
<reference evidence="1" key="1">
    <citation type="submission" date="2019-03" db="EMBL/GenBank/DDBJ databases">
        <authorList>
            <person name="Mank J."/>
            <person name="Almeida P."/>
        </authorList>
    </citation>
    <scope>NUCLEOTIDE SEQUENCE</scope>
    <source>
        <strain evidence="1">78183</strain>
    </source>
</reference>
<name>A0A6N2N3N1_SALVM</name>
<evidence type="ECO:0000313" key="1">
    <source>
        <dbReference type="EMBL" id="VFU61452.1"/>
    </source>
</evidence>
<dbReference type="AlphaFoldDB" id="A0A6N2N3N1"/>
<gene>
    <name evidence="1" type="ORF">SVIM_LOCUS460040</name>
</gene>
<accession>A0A6N2N3N1</accession>
<sequence length="86" mass="9944">MYFPVKLLQQGAFFRILTILIRLSTTTHLYECDYKPYTNNSNGLYFRDNFQGGGGCWNLPQKNLIDITGPNQSHMSLNLQEIKPMN</sequence>
<dbReference type="EMBL" id="CAADRP010002118">
    <property type="protein sequence ID" value="VFU61452.1"/>
    <property type="molecule type" value="Genomic_DNA"/>
</dbReference>